<dbReference type="InterPro" id="IPR007052">
    <property type="entry name" value="CS_dom"/>
</dbReference>
<feature type="domain" description="CS" evidence="3">
    <location>
        <begin position="9"/>
        <end position="101"/>
    </location>
</feature>
<dbReference type="PROSITE" id="PS51203">
    <property type="entry name" value="CS"/>
    <property type="match status" value="1"/>
</dbReference>
<evidence type="ECO:0000256" key="2">
    <source>
        <dbReference type="ARBA" id="ARBA00022490"/>
    </source>
</evidence>
<gene>
    <name evidence="4" type="ORF">CCMP2556_LOCUS13149</name>
</gene>
<dbReference type="PANTHER" id="PTHR12356:SF3">
    <property type="entry name" value="NUCLEAR MIGRATION PROTEIN NUDC"/>
    <property type="match status" value="1"/>
</dbReference>
<sequence length="119" mass="13389">MLADSAPKGETADYSWKQSEDEVEVTFKKEGLQKGDKKYVKVAFGRKRLRVEVKDQVIIDSSLAGNTTADECTWTLSDGVLQVTLAKADEGTWSMSQPFLNHFSSQHLRFVFRSQVNEA</sequence>
<dbReference type="Gene3D" id="2.60.40.790">
    <property type="match status" value="1"/>
</dbReference>
<reference evidence="4 5" key="1">
    <citation type="submission" date="2024-02" db="EMBL/GenBank/DDBJ databases">
        <authorList>
            <person name="Chen Y."/>
            <person name="Shah S."/>
            <person name="Dougan E. K."/>
            <person name="Thang M."/>
            <person name="Chan C."/>
        </authorList>
    </citation>
    <scope>NUCLEOTIDE SEQUENCE [LARGE SCALE GENOMIC DNA]</scope>
</reference>
<dbReference type="Pfam" id="PF04969">
    <property type="entry name" value="CS"/>
    <property type="match status" value="1"/>
</dbReference>
<name>A0ABP0JUG7_9DINO</name>
<accession>A0ABP0JUG7</accession>
<dbReference type="SUPFAM" id="SSF49764">
    <property type="entry name" value="HSP20-like chaperones"/>
    <property type="match status" value="1"/>
</dbReference>
<keyword evidence="2" id="KW-0963">Cytoplasm</keyword>
<evidence type="ECO:0000313" key="5">
    <source>
        <dbReference type="Proteomes" id="UP001642484"/>
    </source>
</evidence>
<dbReference type="EMBL" id="CAXAMN010006558">
    <property type="protein sequence ID" value="CAK9018133.1"/>
    <property type="molecule type" value="Genomic_DNA"/>
</dbReference>
<dbReference type="InterPro" id="IPR037898">
    <property type="entry name" value="NudC_fam"/>
</dbReference>
<protein>
    <recommendedName>
        <fullName evidence="3">CS domain-containing protein</fullName>
    </recommendedName>
</protein>
<comment type="caution">
    <text evidence="4">The sequence shown here is derived from an EMBL/GenBank/DDBJ whole genome shotgun (WGS) entry which is preliminary data.</text>
</comment>
<comment type="subcellular location">
    <subcellularLocation>
        <location evidence="1">Cytoplasm</location>
    </subcellularLocation>
</comment>
<dbReference type="Proteomes" id="UP001642484">
    <property type="component" value="Unassembled WGS sequence"/>
</dbReference>
<dbReference type="CDD" id="cd06467">
    <property type="entry name" value="p23_NUDC_like"/>
    <property type="match status" value="1"/>
</dbReference>
<organism evidence="4 5">
    <name type="scientific">Durusdinium trenchii</name>
    <dbReference type="NCBI Taxonomy" id="1381693"/>
    <lineage>
        <taxon>Eukaryota</taxon>
        <taxon>Sar</taxon>
        <taxon>Alveolata</taxon>
        <taxon>Dinophyceae</taxon>
        <taxon>Suessiales</taxon>
        <taxon>Symbiodiniaceae</taxon>
        <taxon>Durusdinium</taxon>
    </lineage>
</organism>
<dbReference type="InterPro" id="IPR008978">
    <property type="entry name" value="HSP20-like_chaperone"/>
</dbReference>
<proteinExistence type="predicted"/>
<dbReference type="PANTHER" id="PTHR12356">
    <property type="entry name" value="NUCLEAR MOVEMENT PROTEIN NUDC"/>
    <property type="match status" value="1"/>
</dbReference>
<evidence type="ECO:0000259" key="3">
    <source>
        <dbReference type="PROSITE" id="PS51203"/>
    </source>
</evidence>
<evidence type="ECO:0000256" key="1">
    <source>
        <dbReference type="ARBA" id="ARBA00004496"/>
    </source>
</evidence>
<evidence type="ECO:0000313" key="4">
    <source>
        <dbReference type="EMBL" id="CAK9018133.1"/>
    </source>
</evidence>
<keyword evidence="5" id="KW-1185">Reference proteome</keyword>